<evidence type="ECO:0000256" key="1">
    <source>
        <dbReference type="ARBA" id="ARBA00000822"/>
    </source>
</evidence>
<keyword evidence="5" id="KW-0325">Glycoprotein</keyword>
<dbReference type="PROSITE" id="PS51910">
    <property type="entry name" value="GH18_2"/>
    <property type="match status" value="1"/>
</dbReference>
<organism evidence="12 13">
    <name type="scientific">Mycena venus</name>
    <dbReference type="NCBI Taxonomy" id="2733690"/>
    <lineage>
        <taxon>Eukaryota</taxon>
        <taxon>Fungi</taxon>
        <taxon>Dikarya</taxon>
        <taxon>Basidiomycota</taxon>
        <taxon>Agaricomycotina</taxon>
        <taxon>Agaricomycetes</taxon>
        <taxon>Agaricomycetidae</taxon>
        <taxon>Agaricales</taxon>
        <taxon>Marasmiineae</taxon>
        <taxon>Mycenaceae</taxon>
        <taxon>Mycena</taxon>
    </lineage>
</organism>
<reference evidence="12" key="1">
    <citation type="submission" date="2020-05" db="EMBL/GenBank/DDBJ databases">
        <title>Mycena genomes resolve the evolution of fungal bioluminescence.</title>
        <authorList>
            <person name="Tsai I.J."/>
        </authorList>
    </citation>
    <scope>NUCLEOTIDE SEQUENCE</scope>
    <source>
        <strain evidence="12">CCC161011</strain>
    </source>
</reference>
<evidence type="ECO:0000256" key="8">
    <source>
        <dbReference type="ARBA" id="ARBA00023326"/>
    </source>
</evidence>
<evidence type="ECO:0000256" key="10">
    <source>
        <dbReference type="RuleBase" id="RU004453"/>
    </source>
</evidence>
<dbReference type="InterPro" id="IPR001223">
    <property type="entry name" value="Glyco_hydro18_cat"/>
</dbReference>
<evidence type="ECO:0000256" key="7">
    <source>
        <dbReference type="ARBA" id="ARBA00023295"/>
    </source>
</evidence>
<dbReference type="AlphaFoldDB" id="A0A8H6U257"/>
<dbReference type="GO" id="GO:0000272">
    <property type="term" value="P:polysaccharide catabolic process"/>
    <property type="evidence" value="ECO:0007669"/>
    <property type="project" value="UniProtKB-KW"/>
</dbReference>
<evidence type="ECO:0000256" key="2">
    <source>
        <dbReference type="ARBA" id="ARBA00022729"/>
    </source>
</evidence>
<keyword evidence="6" id="KW-0119">Carbohydrate metabolism</keyword>
<dbReference type="PANTHER" id="PTHR11177">
    <property type="entry name" value="CHITINASE"/>
    <property type="match status" value="1"/>
</dbReference>
<evidence type="ECO:0000256" key="6">
    <source>
        <dbReference type="ARBA" id="ARBA00023277"/>
    </source>
</evidence>
<dbReference type="PROSITE" id="PS01095">
    <property type="entry name" value="GH18_1"/>
    <property type="match status" value="1"/>
</dbReference>
<dbReference type="GO" id="GO:0008061">
    <property type="term" value="F:chitin binding"/>
    <property type="evidence" value="ECO:0007669"/>
    <property type="project" value="InterPro"/>
</dbReference>
<dbReference type="InterPro" id="IPR001579">
    <property type="entry name" value="Glyco_hydro_18_chit_AS"/>
</dbReference>
<dbReference type="InterPro" id="IPR011583">
    <property type="entry name" value="Chitinase_II/V-like_cat"/>
</dbReference>
<gene>
    <name evidence="12" type="ORF">MVEN_02541400</name>
</gene>
<evidence type="ECO:0000256" key="9">
    <source>
        <dbReference type="RuleBase" id="RU000489"/>
    </source>
</evidence>
<dbReference type="GO" id="GO:0008843">
    <property type="term" value="F:endochitinase activity"/>
    <property type="evidence" value="ECO:0007669"/>
    <property type="project" value="UniProtKB-EC"/>
</dbReference>
<dbReference type="FunFam" id="3.10.50.10:FF:000003">
    <property type="entry name" value="Class V chitinase CHIT5b"/>
    <property type="match status" value="1"/>
</dbReference>
<keyword evidence="8" id="KW-0624">Polysaccharide degradation</keyword>
<keyword evidence="7 9" id="KW-0326">Glycosidase</keyword>
<keyword evidence="13" id="KW-1185">Reference proteome</keyword>
<dbReference type="Proteomes" id="UP000620124">
    <property type="component" value="Unassembled WGS sequence"/>
</dbReference>
<dbReference type="EMBL" id="JACAZI010000035">
    <property type="protein sequence ID" value="KAF7328538.1"/>
    <property type="molecule type" value="Genomic_DNA"/>
</dbReference>
<keyword evidence="4" id="KW-0146">Chitin degradation</keyword>
<evidence type="ECO:0000259" key="11">
    <source>
        <dbReference type="PROSITE" id="PS51910"/>
    </source>
</evidence>
<name>A0A8H6U257_9AGAR</name>
<keyword evidence="3 9" id="KW-0378">Hydrolase</keyword>
<accession>A0A8H6U257</accession>
<evidence type="ECO:0000313" key="12">
    <source>
        <dbReference type="EMBL" id="KAF7328538.1"/>
    </source>
</evidence>
<dbReference type="SUPFAM" id="SSF51445">
    <property type="entry name" value="(Trans)glycosidases"/>
    <property type="match status" value="1"/>
</dbReference>
<dbReference type="OrthoDB" id="73875at2759"/>
<comment type="similarity">
    <text evidence="10">Belongs to the glycosyl hydrolase 18 family.</text>
</comment>
<dbReference type="Pfam" id="PF00704">
    <property type="entry name" value="Glyco_hydro_18"/>
    <property type="match status" value="1"/>
</dbReference>
<proteinExistence type="inferred from homology"/>
<keyword evidence="2" id="KW-0732">Signal</keyword>
<dbReference type="SMART" id="SM00636">
    <property type="entry name" value="Glyco_18"/>
    <property type="match status" value="1"/>
</dbReference>
<evidence type="ECO:0000256" key="4">
    <source>
        <dbReference type="ARBA" id="ARBA00023024"/>
    </source>
</evidence>
<dbReference type="SUPFAM" id="SSF54556">
    <property type="entry name" value="Chitinase insertion domain"/>
    <property type="match status" value="1"/>
</dbReference>
<evidence type="ECO:0000256" key="5">
    <source>
        <dbReference type="ARBA" id="ARBA00023180"/>
    </source>
</evidence>
<comment type="caution">
    <text evidence="12">The sequence shown here is derived from an EMBL/GenBank/DDBJ whole genome shotgun (WGS) entry which is preliminary data.</text>
</comment>
<evidence type="ECO:0000313" key="13">
    <source>
        <dbReference type="Proteomes" id="UP000620124"/>
    </source>
</evidence>
<comment type="catalytic activity">
    <reaction evidence="1">
        <text>Random endo-hydrolysis of N-acetyl-beta-D-glucosaminide (1-&gt;4)-beta-linkages in chitin and chitodextrins.</text>
        <dbReference type="EC" id="3.2.1.14"/>
    </reaction>
</comment>
<protein>
    <submittedName>
        <fullName evidence="12">Glycoside hydrolase family 18 protein</fullName>
    </submittedName>
</protein>
<dbReference type="PANTHER" id="PTHR11177:SF333">
    <property type="entry name" value="CHITINASE"/>
    <property type="match status" value="1"/>
</dbReference>
<feature type="domain" description="GH18" evidence="11">
    <location>
        <begin position="45"/>
        <end position="405"/>
    </location>
</feature>
<dbReference type="GO" id="GO:0006032">
    <property type="term" value="P:chitin catabolic process"/>
    <property type="evidence" value="ECO:0007669"/>
    <property type="project" value="UniProtKB-KW"/>
</dbReference>
<evidence type="ECO:0000256" key="3">
    <source>
        <dbReference type="ARBA" id="ARBA00022801"/>
    </source>
</evidence>
<dbReference type="InterPro" id="IPR017853">
    <property type="entry name" value="GH"/>
</dbReference>
<dbReference type="Gene3D" id="3.10.50.10">
    <property type="match status" value="1"/>
</dbReference>
<dbReference type="InterPro" id="IPR050314">
    <property type="entry name" value="Glycosyl_Hydrlase_18"/>
</dbReference>
<sequence length="473" mass="51390">MCLSSDEFCTENPGGAPGTGCQSNCQLLSSFDSVKGALDQGGGARNIIGYYSNWASTRTCDGVPSNVVPAVRPRDLDPFAYSHLVYSFAAISRGDWRLTETQDNDREQIQELQALKQQNPNLKTMWAVGGWAFNDPPTQDIFSLVASTPGNRATFISNVLRQLADYGFDGLDIDWEYPGVERGGTEADGENFLSLLKEMRAAINASGRRLVITFTAPASFWYLQQFKIIDMSNYADWINLMTYDIHGSWDIKFNTGVLPHTAIPEVNAAVDMLVKAGVKLSKINLGIGFYGRSFTLVDPSCNVAGCPLSGGGIPGPCTKGEGFLAYGEIDYLIQSRDLTPTYNATSQTMTLTYGDQWIGYEDPYTIAQKLDYVLKRSMPGVLIWAVDLDKNANLLSAVVGKSLIPVTNQNDCPADGVWPRTPPATTATLPCDASNPNGPKRERRCGGPTWGAPTETLCGLDSMMLAAFGHCSL</sequence>
<dbReference type="InterPro" id="IPR029070">
    <property type="entry name" value="Chitinase_insertion_sf"/>
</dbReference>
<dbReference type="Gene3D" id="3.20.20.80">
    <property type="entry name" value="Glycosidases"/>
    <property type="match status" value="1"/>
</dbReference>